<dbReference type="InterPro" id="IPR015422">
    <property type="entry name" value="PyrdxlP-dep_Trfase_small"/>
</dbReference>
<name>A0A5N6PFF0_9ASTR</name>
<dbReference type="EMBL" id="SZYD01000004">
    <property type="protein sequence ID" value="KAD6453067.1"/>
    <property type="molecule type" value="Genomic_DNA"/>
</dbReference>
<organism evidence="2 3">
    <name type="scientific">Mikania micrantha</name>
    <name type="common">bitter vine</name>
    <dbReference type="NCBI Taxonomy" id="192012"/>
    <lineage>
        <taxon>Eukaryota</taxon>
        <taxon>Viridiplantae</taxon>
        <taxon>Streptophyta</taxon>
        <taxon>Embryophyta</taxon>
        <taxon>Tracheophyta</taxon>
        <taxon>Spermatophyta</taxon>
        <taxon>Magnoliopsida</taxon>
        <taxon>eudicotyledons</taxon>
        <taxon>Gunneridae</taxon>
        <taxon>Pentapetalae</taxon>
        <taxon>asterids</taxon>
        <taxon>campanulids</taxon>
        <taxon>Asterales</taxon>
        <taxon>Asteraceae</taxon>
        <taxon>Asteroideae</taxon>
        <taxon>Heliantheae alliance</taxon>
        <taxon>Eupatorieae</taxon>
        <taxon>Mikania</taxon>
    </lineage>
</organism>
<dbReference type="AlphaFoldDB" id="A0A5N6PFF0"/>
<evidence type="ECO:0000256" key="1">
    <source>
        <dbReference type="SAM" id="MobiDB-lite"/>
    </source>
</evidence>
<evidence type="ECO:0000313" key="2">
    <source>
        <dbReference type="EMBL" id="KAD6453067.1"/>
    </source>
</evidence>
<keyword evidence="3" id="KW-1185">Reference proteome</keyword>
<proteinExistence type="predicted"/>
<dbReference type="Gene3D" id="3.90.1150.10">
    <property type="entry name" value="Aspartate Aminotransferase, domain 1"/>
    <property type="match status" value="1"/>
</dbReference>
<sequence length="170" mass="19118">MSVISSTAQILDKDVSVRIKNRKDAVARMVKADAAFRGHLGSNHTPIIFFLYRFEVMLMVVVVDDEDKGTFQSLNNTKIHHTFLDGRNPYQPINNPTGMIQMGLAENQLSFDLLESWIHDLGSTEAPGRPKSPFRNGLEVESPGNRGGNVPMRRKRFPLSFQNVSNAFPF</sequence>
<reference evidence="2 3" key="1">
    <citation type="submission" date="2019-05" db="EMBL/GenBank/DDBJ databases">
        <title>Mikania micrantha, genome provides insights into the molecular mechanism of rapid growth.</title>
        <authorList>
            <person name="Liu B."/>
        </authorList>
    </citation>
    <scope>NUCLEOTIDE SEQUENCE [LARGE SCALE GENOMIC DNA]</scope>
    <source>
        <strain evidence="2">NLD-2019</strain>
        <tissue evidence="2">Leaf</tissue>
    </source>
</reference>
<dbReference type="Proteomes" id="UP000326396">
    <property type="component" value="Linkage Group LG12"/>
</dbReference>
<feature type="region of interest" description="Disordered" evidence="1">
    <location>
        <begin position="124"/>
        <end position="153"/>
    </location>
</feature>
<protein>
    <submittedName>
        <fullName evidence="2">Uncharacterized protein</fullName>
    </submittedName>
</protein>
<gene>
    <name evidence="2" type="ORF">E3N88_07772</name>
</gene>
<comment type="caution">
    <text evidence="2">The sequence shown here is derived from an EMBL/GenBank/DDBJ whole genome shotgun (WGS) entry which is preliminary data.</text>
</comment>
<accession>A0A5N6PFF0</accession>
<evidence type="ECO:0000313" key="3">
    <source>
        <dbReference type="Proteomes" id="UP000326396"/>
    </source>
</evidence>